<evidence type="ECO:0000256" key="1">
    <source>
        <dbReference type="SAM" id="MobiDB-lite"/>
    </source>
</evidence>
<protein>
    <submittedName>
        <fullName evidence="2">Uncharacterized protein</fullName>
    </submittedName>
</protein>
<reference evidence="2" key="1">
    <citation type="submission" date="2018-04" db="EMBL/GenBank/DDBJ databases">
        <title>Whole genome sequencing of Hypsizygus marmoreus.</title>
        <authorList>
            <person name="Choi I.-G."/>
            <person name="Min B."/>
            <person name="Kim J.-G."/>
            <person name="Kim S."/>
            <person name="Oh Y.-L."/>
            <person name="Kong W.-S."/>
            <person name="Park H."/>
            <person name="Jeong J."/>
            <person name="Song E.-S."/>
        </authorList>
    </citation>
    <scope>NUCLEOTIDE SEQUENCE [LARGE SCALE GENOMIC DNA]</scope>
    <source>
        <strain evidence="2">51987-8</strain>
    </source>
</reference>
<feature type="region of interest" description="Disordered" evidence="1">
    <location>
        <begin position="56"/>
        <end position="80"/>
    </location>
</feature>
<evidence type="ECO:0000313" key="3">
    <source>
        <dbReference type="Proteomes" id="UP000076154"/>
    </source>
</evidence>
<dbReference type="AlphaFoldDB" id="A0A369K8F4"/>
<gene>
    <name evidence="2" type="ORF">Hypma_014129</name>
</gene>
<dbReference type="EMBL" id="LUEZ02000009">
    <property type="protein sequence ID" value="RDB29750.1"/>
    <property type="molecule type" value="Genomic_DNA"/>
</dbReference>
<name>A0A369K8F4_HYPMA</name>
<dbReference type="Proteomes" id="UP000076154">
    <property type="component" value="Unassembled WGS sequence"/>
</dbReference>
<organism evidence="2 3">
    <name type="scientific">Hypsizygus marmoreus</name>
    <name type="common">White beech mushroom</name>
    <name type="synonym">Agaricus marmoreus</name>
    <dbReference type="NCBI Taxonomy" id="39966"/>
    <lineage>
        <taxon>Eukaryota</taxon>
        <taxon>Fungi</taxon>
        <taxon>Dikarya</taxon>
        <taxon>Basidiomycota</taxon>
        <taxon>Agaricomycotina</taxon>
        <taxon>Agaricomycetes</taxon>
        <taxon>Agaricomycetidae</taxon>
        <taxon>Agaricales</taxon>
        <taxon>Tricholomatineae</taxon>
        <taxon>Lyophyllaceae</taxon>
        <taxon>Hypsizygus</taxon>
    </lineage>
</organism>
<comment type="caution">
    <text evidence="2">The sequence shown here is derived from an EMBL/GenBank/DDBJ whole genome shotgun (WGS) entry which is preliminary data.</text>
</comment>
<dbReference type="InParanoid" id="A0A369K8F4"/>
<sequence>MGFPWAKFARNVLVAADIPDQLPIGGQSSAQHRLDPDRRLKAAMFATHWAFRKSSFANGPRSEHSSPPRLVLDEPGGNSPSGVPEIHLSCACLKILSFGAREDHARFGV</sequence>
<keyword evidence="3" id="KW-1185">Reference proteome</keyword>
<accession>A0A369K8F4</accession>
<evidence type="ECO:0000313" key="2">
    <source>
        <dbReference type="EMBL" id="RDB29750.1"/>
    </source>
</evidence>
<proteinExistence type="predicted"/>